<reference evidence="7" key="1">
    <citation type="submission" date="2013-12" db="EMBL/GenBank/DDBJ databases">
        <title>The Genome Sequence of Aphanomyces astaci APO3.</title>
        <authorList>
            <consortium name="The Broad Institute Genomics Platform"/>
            <person name="Russ C."/>
            <person name="Tyler B."/>
            <person name="van West P."/>
            <person name="Dieguez-Uribeondo J."/>
            <person name="Young S.K."/>
            <person name="Zeng Q."/>
            <person name="Gargeya S."/>
            <person name="Fitzgerald M."/>
            <person name="Abouelleil A."/>
            <person name="Alvarado L."/>
            <person name="Chapman S.B."/>
            <person name="Gainer-Dewar J."/>
            <person name="Goldberg J."/>
            <person name="Griggs A."/>
            <person name="Gujja S."/>
            <person name="Hansen M."/>
            <person name="Howarth C."/>
            <person name="Imamovic A."/>
            <person name="Ireland A."/>
            <person name="Larimer J."/>
            <person name="McCowan C."/>
            <person name="Murphy C."/>
            <person name="Pearson M."/>
            <person name="Poon T.W."/>
            <person name="Priest M."/>
            <person name="Roberts A."/>
            <person name="Saif S."/>
            <person name="Shea T."/>
            <person name="Sykes S."/>
            <person name="Wortman J."/>
            <person name="Nusbaum C."/>
            <person name="Birren B."/>
        </authorList>
    </citation>
    <scope>NUCLEOTIDE SEQUENCE [LARGE SCALE GENOMIC DNA]</scope>
    <source>
        <strain evidence="7">APO3</strain>
    </source>
</reference>
<name>W4FSL1_APHAT</name>
<dbReference type="GeneID" id="20816453"/>
<comment type="subcellular location">
    <subcellularLocation>
        <location evidence="1">Nucleus</location>
    </subcellularLocation>
</comment>
<dbReference type="GO" id="GO:0005634">
    <property type="term" value="C:nucleus"/>
    <property type="evidence" value="ECO:0007669"/>
    <property type="project" value="UniProtKB-SubCell"/>
</dbReference>
<evidence type="ECO:0000259" key="6">
    <source>
        <dbReference type="PROSITE" id="PS50064"/>
    </source>
</evidence>
<dbReference type="Gene3D" id="3.30.1740.10">
    <property type="entry name" value="Zinc finger, PARP-type"/>
    <property type="match status" value="1"/>
</dbReference>
<evidence type="ECO:0000256" key="4">
    <source>
        <dbReference type="ARBA" id="ARBA00022833"/>
    </source>
</evidence>
<dbReference type="GO" id="GO:0003677">
    <property type="term" value="F:DNA binding"/>
    <property type="evidence" value="ECO:0007669"/>
    <property type="project" value="InterPro"/>
</dbReference>
<dbReference type="GO" id="GO:0008270">
    <property type="term" value="F:zinc ion binding"/>
    <property type="evidence" value="ECO:0007669"/>
    <property type="project" value="UniProtKB-KW"/>
</dbReference>
<evidence type="ECO:0000256" key="3">
    <source>
        <dbReference type="ARBA" id="ARBA00022771"/>
    </source>
</evidence>
<keyword evidence="2" id="KW-0479">Metal-binding</keyword>
<organism evidence="7">
    <name type="scientific">Aphanomyces astaci</name>
    <name type="common">Crayfish plague agent</name>
    <dbReference type="NCBI Taxonomy" id="112090"/>
    <lineage>
        <taxon>Eukaryota</taxon>
        <taxon>Sar</taxon>
        <taxon>Stramenopiles</taxon>
        <taxon>Oomycota</taxon>
        <taxon>Saprolegniomycetes</taxon>
        <taxon>Saprolegniales</taxon>
        <taxon>Verrucalvaceae</taxon>
        <taxon>Aphanomyces</taxon>
    </lineage>
</organism>
<keyword evidence="3" id="KW-0863">Zinc-finger</keyword>
<keyword evidence="5" id="KW-0539">Nucleus</keyword>
<feature type="domain" description="PARP-type" evidence="6">
    <location>
        <begin position="13"/>
        <end position="59"/>
    </location>
</feature>
<evidence type="ECO:0000313" key="7">
    <source>
        <dbReference type="EMBL" id="ETV69834.1"/>
    </source>
</evidence>
<dbReference type="EMBL" id="KI913171">
    <property type="protein sequence ID" value="ETV69834.1"/>
    <property type="molecule type" value="Genomic_DNA"/>
</dbReference>
<dbReference type="OrthoDB" id="68449at2759"/>
<dbReference type="SUPFAM" id="SSF57716">
    <property type="entry name" value="Glucocorticoid receptor-like (DNA-binding domain)"/>
    <property type="match status" value="1"/>
</dbReference>
<evidence type="ECO:0000256" key="1">
    <source>
        <dbReference type="ARBA" id="ARBA00004123"/>
    </source>
</evidence>
<evidence type="ECO:0000256" key="5">
    <source>
        <dbReference type="ARBA" id="ARBA00023242"/>
    </source>
</evidence>
<dbReference type="PROSITE" id="PS50064">
    <property type="entry name" value="ZF_PARP_2"/>
    <property type="match status" value="1"/>
</dbReference>
<proteinExistence type="predicted"/>
<evidence type="ECO:0000256" key="2">
    <source>
        <dbReference type="ARBA" id="ARBA00022723"/>
    </source>
</evidence>
<dbReference type="VEuPathDB" id="FungiDB:H257_14457"/>
<keyword evidence="4" id="KW-0862">Zinc</keyword>
<dbReference type="SMART" id="SM01336">
    <property type="entry name" value="zf-PARP"/>
    <property type="match status" value="1"/>
</dbReference>
<dbReference type="InterPro" id="IPR036957">
    <property type="entry name" value="Znf_PARP_sf"/>
</dbReference>
<gene>
    <name evidence="7" type="ORF">H257_14457</name>
</gene>
<accession>W4FSL1</accession>
<dbReference type="RefSeq" id="XP_009840572.1">
    <property type="nucleotide sequence ID" value="XM_009842270.1"/>
</dbReference>
<dbReference type="AlphaFoldDB" id="W4FSL1"/>
<protein>
    <recommendedName>
        <fullName evidence="6">PARP-type domain-containing protein</fullName>
    </recommendedName>
</protein>
<sequence length="120" mass="13533">MHEITAWSQCKDAVMQVAHTSTTTCQACEGKIASGQLRLGVMYLHVDGFMLVEWIHLRCQPWRVTAFDSISFVDRGCLSVDQALHIRRWLVSCQTQLTESTASDIIALEAWHVVMPLTTL</sequence>
<dbReference type="InterPro" id="IPR001510">
    <property type="entry name" value="Znf_PARP"/>
</dbReference>